<evidence type="ECO:0000256" key="1">
    <source>
        <dbReference type="ARBA" id="ARBA00000707"/>
    </source>
</evidence>
<sequence length="1607" mass="177036">MSIAFKDGFDVLDLSVPIATTASSTPLKKRKLAPFVSTPSLNTARTSIARFDSAAFQEHRRSPITSSPPPRRASPAIDGTSPDSTTAHSSPFPGETSQVIPSHVTADIRNSTQRAYSPSGAFAQISIENNGSSMSGSENGKEGYENRSMMQQRSVSPAKRSVVEMEDITNDSQPTDTQVTLRDADQLDTLPNSVTASSIEEIASANTSTTSFDRSPSLSTKDDNDEGLRGVPEPIPGLEEQVRQVTELRDRQLEEGSRGVVVSYRWLGRVLSRTTEGLKSSDYAKDAREGAIGPLDNADIVPTDGFSEPILKDRNGAAYIPLRDGLRYGLDIEILPYDAYGKIVGWYGAVQGQKMIVRYAHNTAPLDAPSANIQYELYPPVMTIRKLITPKPIVKDNDKTRSALLALKVRQEQRGYGQMSPDDAVRVVSSRFEKYQKFLTRAKEHAEVPIATKVKVWRAVSQSDTEHVSKQLDLVVEKTEFDMLENASRLELIEAPDQTANEKYNGSSNMETVQLFADQTLILVEQPGNDSERSHKADLVKTTTKTANTDTGRNSTTSGIMTRGRIARSNRTRGTVGLTNLGNTCYMNSALQCIRSVEELAIYFLMGQYKKEINASNPIGYKGAMATRYAEVVRGIYNESASGAFSPSGFKSTLARHATIFSGFGQQDSQEFLSFLVDALHEDLNRIEKKPFLENPDSDDNRVNDKDYIIELGNTYRNNHYARNASIAMDLFSGFYKNTMECPICDKVSVTFDPYSSLTLQLPISNTFTHGMAFVPLRGQPVTHDVDMEKNTTIRELKQYIGAKHGITDPTKLWMIEVYSHKIYRVFEDSTSLADANIQNNDYIFIYELEYAPTYLPVKSTFGRNRDPVPDMDADKSDILTVPIIHRHAKTTGAAAHDLHPQYISLTREEAKDLTVVRKKVLATVAQLTSRPFLMAEVTSVDSEDAAVVSDHSEPSEDDYVNVSMNKQYDQPQKQLQPGQIPADFMNPEYDLSESLANMMFTLNYARSSEGGHCASLGSYEDRSVRPIKTRVKLPSRRSSVASTSTETTDDLPEDDSANGEDIVPTPGTADTPSVQGDTTEEDTDVIPAGRRINTGKGNKFKSGAKGRKEKNLLKRQEKNKRQAKTRELTPISPDREDEDNEYYIRTGECLLVDWHSEAFDQLFGGKGTGDARGHFLSDSNGAGLPVIEDAVATEKRAARERRKKHGIALKDCFSETGKREKLSEDNAWYCNRCKELRQATKTLEIWTLPDILVLHLKRFGGNRRFNDKIDVLVDYPVEGLELDNVVGLKEEGKDYVYDLFAIDNHYGGTGGGHYTAQAKSFIDGSWYDYNDSSCTKLGEAPKRSAAAYLLFYRRRSDKPLGPPYLQELVSKFRNVDNAAEESDSGEELLGGPISTLRGSSSNSAAGVTATTGQGLAVNADGFGAEHHQKTSRSLTTIDDDDGPVVYGPAKPLHLAEYREETPAWGFDGLSNAETQLDDNDSTKAEADVDMSSPEPATWNDNETSFNIGDDSALHLEDAGAIGDDHELDMSSCHSTTYPATARTDITAQRGLLIPVLFCDTDTAAAAAAADVDMGNLRGSAVIFTDSLFGAEISDHACRTGYPYSPN</sequence>
<keyword evidence="7" id="KW-0788">Thiol protease</keyword>
<feature type="region of interest" description="Disordered" evidence="8">
    <location>
        <begin position="127"/>
        <end position="159"/>
    </location>
</feature>
<evidence type="ECO:0000256" key="4">
    <source>
        <dbReference type="ARBA" id="ARBA00022670"/>
    </source>
</evidence>
<feature type="compositionally biased region" description="Polar residues" evidence="8">
    <location>
        <begin position="81"/>
        <end position="99"/>
    </location>
</feature>
<dbReference type="Pfam" id="PF00443">
    <property type="entry name" value="UCH"/>
    <property type="match status" value="1"/>
</dbReference>
<name>A0A6H0Y2E7_9PEZI</name>
<dbReference type="Proteomes" id="UP000503462">
    <property type="component" value="Chromosome 4"/>
</dbReference>
<feature type="compositionally biased region" description="Basic and acidic residues" evidence="8">
    <location>
        <begin position="530"/>
        <end position="539"/>
    </location>
</feature>
<proteinExistence type="inferred from homology"/>
<dbReference type="InterPro" id="IPR035927">
    <property type="entry name" value="DUSP-like_sf"/>
</dbReference>
<evidence type="ECO:0000256" key="5">
    <source>
        <dbReference type="ARBA" id="ARBA00022786"/>
    </source>
</evidence>
<dbReference type="InterPro" id="IPR050185">
    <property type="entry name" value="Ub_carboxyl-term_hydrolase"/>
</dbReference>
<feature type="compositionally biased region" description="Acidic residues" evidence="8">
    <location>
        <begin position="1048"/>
        <end position="1059"/>
    </location>
</feature>
<organism evidence="11 12">
    <name type="scientific">Peltaster fructicola</name>
    <dbReference type="NCBI Taxonomy" id="286661"/>
    <lineage>
        <taxon>Eukaryota</taxon>
        <taxon>Fungi</taxon>
        <taxon>Dikarya</taxon>
        <taxon>Ascomycota</taxon>
        <taxon>Pezizomycotina</taxon>
        <taxon>Dothideomycetes</taxon>
        <taxon>Dothideomycetes incertae sedis</taxon>
        <taxon>Peltaster</taxon>
    </lineage>
</organism>
<dbReference type="OrthoDB" id="952271at2759"/>
<evidence type="ECO:0000256" key="8">
    <source>
        <dbReference type="SAM" id="MobiDB-lite"/>
    </source>
</evidence>
<dbReference type="CDD" id="cd17039">
    <property type="entry name" value="Ubl_ubiquitin_like"/>
    <property type="match status" value="1"/>
</dbReference>
<keyword evidence="5" id="KW-0833">Ubl conjugation pathway</keyword>
<feature type="compositionally biased region" description="Low complexity" evidence="8">
    <location>
        <begin position="128"/>
        <end position="138"/>
    </location>
</feature>
<keyword evidence="4" id="KW-0645">Protease</keyword>
<dbReference type="Gene3D" id="3.90.70.10">
    <property type="entry name" value="Cysteine proteinases"/>
    <property type="match status" value="2"/>
</dbReference>
<feature type="compositionally biased region" description="Polar residues" evidence="8">
    <location>
        <begin position="1069"/>
        <end position="1078"/>
    </location>
</feature>
<keyword evidence="12" id="KW-1185">Reference proteome</keyword>
<keyword evidence="6" id="KW-0378">Hydrolase</keyword>
<dbReference type="InterPro" id="IPR029071">
    <property type="entry name" value="Ubiquitin-like_domsf"/>
</dbReference>
<evidence type="ECO:0000259" key="9">
    <source>
        <dbReference type="PROSITE" id="PS50235"/>
    </source>
</evidence>
<dbReference type="SUPFAM" id="SSF54236">
    <property type="entry name" value="Ubiquitin-like"/>
    <property type="match status" value="1"/>
</dbReference>
<dbReference type="InterPro" id="IPR006615">
    <property type="entry name" value="Pept_C19_DUSP"/>
</dbReference>
<dbReference type="Gene3D" id="3.30.2230.10">
    <property type="entry name" value="DUSP-like"/>
    <property type="match status" value="1"/>
</dbReference>
<feature type="region of interest" description="Disordered" evidence="8">
    <location>
        <begin position="1380"/>
        <end position="1408"/>
    </location>
</feature>
<feature type="domain" description="DUSP" evidence="10">
    <location>
        <begin position="236"/>
        <end position="361"/>
    </location>
</feature>
<evidence type="ECO:0000313" key="12">
    <source>
        <dbReference type="Proteomes" id="UP000503462"/>
    </source>
</evidence>
<comment type="catalytic activity">
    <reaction evidence="1">
        <text>Thiol-dependent hydrolysis of ester, thioester, amide, peptide and isopeptide bonds formed by the C-terminal Gly of ubiquitin (a 76-residue protein attached to proteins as an intracellular targeting signal).</text>
        <dbReference type="EC" id="3.4.19.12"/>
    </reaction>
</comment>
<evidence type="ECO:0000256" key="3">
    <source>
        <dbReference type="ARBA" id="ARBA00012759"/>
    </source>
</evidence>
<protein>
    <recommendedName>
        <fullName evidence="3">ubiquitinyl hydrolase 1</fullName>
        <ecNumber evidence="3">3.4.19.12</ecNumber>
    </recommendedName>
</protein>
<reference evidence="11 12" key="1">
    <citation type="journal article" date="2016" name="Sci. Rep.">
        <title>Peltaster fructicola genome reveals evolution from an invasive phytopathogen to an ectophytic parasite.</title>
        <authorList>
            <person name="Xu C."/>
            <person name="Chen H."/>
            <person name="Gleason M.L."/>
            <person name="Xu J.R."/>
            <person name="Liu H."/>
            <person name="Zhang R."/>
            <person name="Sun G."/>
        </authorList>
    </citation>
    <scope>NUCLEOTIDE SEQUENCE [LARGE SCALE GENOMIC DNA]</scope>
    <source>
        <strain evidence="11 12">LNHT1506</strain>
    </source>
</reference>
<dbReference type="PROSITE" id="PS00972">
    <property type="entry name" value="USP_1"/>
    <property type="match status" value="1"/>
</dbReference>
<feature type="region of interest" description="Disordered" evidence="8">
    <location>
        <begin position="52"/>
        <end position="99"/>
    </location>
</feature>
<feature type="domain" description="USP" evidence="9">
    <location>
        <begin position="576"/>
        <end position="1356"/>
    </location>
</feature>
<gene>
    <name evidence="11" type="ORF">AMS68_006608</name>
</gene>
<feature type="compositionally biased region" description="Basic and acidic residues" evidence="8">
    <location>
        <begin position="1110"/>
        <end position="1128"/>
    </location>
</feature>
<dbReference type="PANTHER" id="PTHR21646">
    <property type="entry name" value="UBIQUITIN CARBOXYL-TERMINAL HYDROLASE"/>
    <property type="match status" value="1"/>
</dbReference>
<dbReference type="GO" id="GO:0004843">
    <property type="term" value="F:cysteine-type deubiquitinase activity"/>
    <property type="evidence" value="ECO:0007669"/>
    <property type="project" value="UniProtKB-EC"/>
</dbReference>
<dbReference type="SUPFAM" id="SSF143791">
    <property type="entry name" value="DUSP-like"/>
    <property type="match status" value="1"/>
</dbReference>
<feature type="region of interest" description="Disordered" evidence="8">
    <location>
        <begin position="1028"/>
        <end position="1140"/>
    </location>
</feature>
<dbReference type="PROSITE" id="PS00973">
    <property type="entry name" value="USP_2"/>
    <property type="match status" value="1"/>
</dbReference>
<dbReference type="InterPro" id="IPR038765">
    <property type="entry name" value="Papain-like_cys_pep_sf"/>
</dbReference>
<dbReference type="GO" id="GO:0006508">
    <property type="term" value="P:proteolysis"/>
    <property type="evidence" value="ECO:0007669"/>
    <property type="project" value="UniProtKB-KW"/>
</dbReference>
<evidence type="ECO:0000313" key="11">
    <source>
        <dbReference type="EMBL" id="QIX01091.1"/>
    </source>
</evidence>
<feature type="compositionally biased region" description="Polar residues" evidence="8">
    <location>
        <begin position="1037"/>
        <end position="1047"/>
    </location>
</feature>
<dbReference type="SUPFAM" id="SSF54001">
    <property type="entry name" value="Cysteine proteinases"/>
    <property type="match status" value="1"/>
</dbReference>
<dbReference type="EC" id="3.4.19.12" evidence="3"/>
<feature type="compositionally biased region" description="Polar residues" evidence="8">
    <location>
        <begin position="1397"/>
        <end position="1408"/>
    </location>
</feature>
<dbReference type="PROSITE" id="PS51283">
    <property type="entry name" value="DUSP"/>
    <property type="match status" value="1"/>
</dbReference>
<evidence type="ECO:0000256" key="7">
    <source>
        <dbReference type="ARBA" id="ARBA00022807"/>
    </source>
</evidence>
<dbReference type="EMBL" id="CP051142">
    <property type="protein sequence ID" value="QIX01091.1"/>
    <property type="molecule type" value="Genomic_DNA"/>
</dbReference>
<accession>A0A6H0Y2E7</accession>
<feature type="compositionally biased region" description="Polar residues" evidence="8">
    <location>
        <begin position="201"/>
        <end position="219"/>
    </location>
</feature>
<evidence type="ECO:0000256" key="6">
    <source>
        <dbReference type="ARBA" id="ARBA00022801"/>
    </source>
</evidence>
<feature type="compositionally biased region" description="Basic residues" evidence="8">
    <location>
        <begin position="1099"/>
        <end position="1109"/>
    </location>
</feature>
<feature type="region of interest" description="Disordered" evidence="8">
    <location>
        <begin position="528"/>
        <end position="559"/>
    </location>
</feature>
<evidence type="ECO:0000259" key="10">
    <source>
        <dbReference type="PROSITE" id="PS51283"/>
    </source>
</evidence>
<comment type="similarity">
    <text evidence="2">Belongs to the peptidase C19 family.</text>
</comment>
<feature type="region of interest" description="Disordered" evidence="8">
    <location>
        <begin position="201"/>
        <end position="237"/>
    </location>
</feature>
<evidence type="ECO:0000256" key="2">
    <source>
        <dbReference type="ARBA" id="ARBA00009085"/>
    </source>
</evidence>
<feature type="region of interest" description="Disordered" evidence="8">
    <location>
        <begin position="1481"/>
        <end position="1503"/>
    </location>
</feature>
<dbReference type="InterPro" id="IPR018200">
    <property type="entry name" value="USP_CS"/>
</dbReference>
<dbReference type="InterPro" id="IPR001394">
    <property type="entry name" value="Peptidase_C19_UCH"/>
</dbReference>
<dbReference type="PROSITE" id="PS50235">
    <property type="entry name" value="USP_3"/>
    <property type="match status" value="1"/>
</dbReference>
<dbReference type="PANTHER" id="PTHR21646:SF24">
    <property type="entry name" value="UBIQUITIN CARBOXYL-TERMINAL HYDROLASE"/>
    <property type="match status" value="1"/>
</dbReference>
<dbReference type="GO" id="GO:0016579">
    <property type="term" value="P:protein deubiquitination"/>
    <property type="evidence" value="ECO:0007669"/>
    <property type="project" value="InterPro"/>
</dbReference>
<dbReference type="InterPro" id="IPR028889">
    <property type="entry name" value="USP"/>
</dbReference>
<feature type="compositionally biased region" description="Low complexity" evidence="8">
    <location>
        <begin position="542"/>
        <end position="551"/>
    </location>
</feature>